<name>A0A0D8J6F4_9FIRM</name>
<dbReference type="InterPro" id="IPR000092">
    <property type="entry name" value="Polyprenyl_synt"/>
</dbReference>
<evidence type="ECO:0000256" key="5">
    <source>
        <dbReference type="ARBA" id="ARBA00022679"/>
    </source>
</evidence>
<comment type="cofactor">
    <cofactor evidence="1">
        <name>Mg(2+)</name>
        <dbReference type="ChEBI" id="CHEBI:18420"/>
    </cofactor>
</comment>
<evidence type="ECO:0000256" key="7">
    <source>
        <dbReference type="ARBA" id="ARBA00022842"/>
    </source>
</evidence>
<dbReference type="PANTHER" id="PTHR43281:SF1">
    <property type="entry name" value="FARNESYL DIPHOSPHATE SYNTHASE"/>
    <property type="match status" value="1"/>
</dbReference>
<evidence type="ECO:0000256" key="9">
    <source>
        <dbReference type="ARBA" id="ARBA00032380"/>
    </source>
</evidence>
<sequence length="293" mass="31175">MDYNAQYQAYLNTAETALAQQADRCFNERSRVCEAARYSLFGGGKRVRAVLCLAVCDMLNGNRNAAACYAAGVEMLHCYSLIHDDLPCMDNDDMRRGRPSCHKAFGEATALLAGDTLLTAAFETLSGSPGTAVQNTAAVCALSRAAGANGMVWGQELDLAFEEKPATAEELREVHRNKTGMLINAAAQLGAVAASADDIQRQAIARYAFSVGLVFQIIDDILDVTATAQQLGKPIGSDTANGKTTFVTLHGVERSRGIAQELTDGACGVLRAAFGGRAQFLETLAASLLERNQ</sequence>
<keyword evidence="7" id="KW-0460">Magnesium</keyword>
<evidence type="ECO:0000256" key="4">
    <source>
        <dbReference type="ARBA" id="ARBA00015100"/>
    </source>
</evidence>
<evidence type="ECO:0000256" key="8">
    <source>
        <dbReference type="ARBA" id="ARBA00023229"/>
    </source>
</evidence>
<organism evidence="13 14">
    <name type="scientific">Ruthenibacterium lactatiformans</name>
    <dbReference type="NCBI Taxonomy" id="1550024"/>
    <lineage>
        <taxon>Bacteria</taxon>
        <taxon>Bacillati</taxon>
        <taxon>Bacillota</taxon>
        <taxon>Clostridia</taxon>
        <taxon>Eubacteriales</taxon>
        <taxon>Oscillospiraceae</taxon>
        <taxon>Ruthenibacterium</taxon>
    </lineage>
</organism>
<dbReference type="SFLD" id="SFLDS00005">
    <property type="entry name" value="Isoprenoid_Synthase_Type_I"/>
    <property type="match status" value="1"/>
</dbReference>
<dbReference type="EMBL" id="JXXK01000001">
    <property type="protein sequence ID" value="KJF41373.1"/>
    <property type="molecule type" value="Genomic_DNA"/>
</dbReference>
<dbReference type="PATRIC" id="fig|1550024.3.peg.154"/>
<dbReference type="InterPro" id="IPR053378">
    <property type="entry name" value="Prenyl_diphosphate_synthase"/>
</dbReference>
<evidence type="ECO:0000313" key="14">
    <source>
        <dbReference type="Proteomes" id="UP000032483"/>
    </source>
</evidence>
<dbReference type="PANTHER" id="PTHR43281">
    <property type="entry name" value="FARNESYL DIPHOSPHATE SYNTHASE"/>
    <property type="match status" value="1"/>
</dbReference>
<dbReference type="PROSITE" id="PS00444">
    <property type="entry name" value="POLYPRENYL_SYNTHASE_2"/>
    <property type="match status" value="1"/>
</dbReference>
<dbReference type="InterPro" id="IPR008949">
    <property type="entry name" value="Isoprenoid_synthase_dom_sf"/>
</dbReference>
<dbReference type="Pfam" id="PF00348">
    <property type="entry name" value="polyprenyl_synt"/>
    <property type="match status" value="1"/>
</dbReference>
<dbReference type="GeneID" id="42855153"/>
<evidence type="ECO:0000256" key="10">
    <source>
        <dbReference type="ARBA" id="ARBA00032873"/>
    </source>
</evidence>
<dbReference type="GO" id="GO:0004337">
    <property type="term" value="F:(2E,6E)-farnesyl diphosphate synthase activity"/>
    <property type="evidence" value="ECO:0007669"/>
    <property type="project" value="UniProtKB-EC"/>
</dbReference>
<dbReference type="GO" id="GO:0005737">
    <property type="term" value="C:cytoplasm"/>
    <property type="evidence" value="ECO:0007669"/>
    <property type="project" value="UniProtKB-ARBA"/>
</dbReference>
<protein>
    <recommendedName>
        <fullName evidence="4">Farnesyl diphosphate synthase</fullName>
        <ecNumber evidence="3">2.5.1.10</ecNumber>
    </recommendedName>
    <alternativeName>
        <fullName evidence="10">(2E,6E)-farnesyl diphosphate synthase</fullName>
    </alternativeName>
    <alternativeName>
        <fullName evidence="9">Geranyltranstransferase</fullName>
    </alternativeName>
</protein>
<comment type="catalytic activity">
    <reaction evidence="11">
        <text>isopentenyl diphosphate + (2E)-geranyl diphosphate = (2E,6E)-farnesyl diphosphate + diphosphate</text>
        <dbReference type="Rhea" id="RHEA:19361"/>
        <dbReference type="ChEBI" id="CHEBI:33019"/>
        <dbReference type="ChEBI" id="CHEBI:58057"/>
        <dbReference type="ChEBI" id="CHEBI:128769"/>
        <dbReference type="ChEBI" id="CHEBI:175763"/>
        <dbReference type="EC" id="2.5.1.10"/>
    </reaction>
</comment>
<dbReference type="PROSITE" id="PS00723">
    <property type="entry name" value="POLYPRENYL_SYNTHASE_1"/>
    <property type="match status" value="1"/>
</dbReference>
<dbReference type="GO" id="GO:0016114">
    <property type="term" value="P:terpenoid biosynthetic process"/>
    <property type="evidence" value="ECO:0007669"/>
    <property type="project" value="UniProtKB-ARBA"/>
</dbReference>
<dbReference type="EC" id="2.5.1.10" evidence="3"/>
<dbReference type="NCBIfam" id="NF045485">
    <property type="entry name" value="FPPsyn"/>
    <property type="match status" value="1"/>
</dbReference>
<keyword evidence="8" id="KW-0414">Isoprene biosynthesis</keyword>
<comment type="caution">
    <text evidence="13">The sequence shown here is derived from an EMBL/GenBank/DDBJ whole genome shotgun (WGS) entry which is preliminary data.</text>
</comment>
<gene>
    <name evidence="13" type="ORF">TQ39_00690</name>
</gene>
<evidence type="ECO:0000256" key="12">
    <source>
        <dbReference type="RuleBase" id="RU004466"/>
    </source>
</evidence>
<evidence type="ECO:0000256" key="11">
    <source>
        <dbReference type="ARBA" id="ARBA00049399"/>
    </source>
</evidence>
<accession>A0A0D8J6F4</accession>
<evidence type="ECO:0000256" key="6">
    <source>
        <dbReference type="ARBA" id="ARBA00022723"/>
    </source>
</evidence>
<dbReference type="SUPFAM" id="SSF48576">
    <property type="entry name" value="Terpenoid synthases"/>
    <property type="match status" value="1"/>
</dbReference>
<keyword evidence="14" id="KW-1185">Reference proteome</keyword>
<keyword evidence="6" id="KW-0479">Metal-binding</keyword>
<dbReference type="FunFam" id="1.10.600.10:FF:000001">
    <property type="entry name" value="Geranylgeranyl diphosphate synthase"/>
    <property type="match status" value="1"/>
</dbReference>
<evidence type="ECO:0000256" key="2">
    <source>
        <dbReference type="ARBA" id="ARBA00006706"/>
    </source>
</evidence>
<dbReference type="InterPro" id="IPR033749">
    <property type="entry name" value="Polyprenyl_synt_CS"/>
</dbReference>
<dbReference type="GO" id="GO:0046872">
    <property type="term" value="F:metal ion binding"/>
    <property type="evidence" value="ECO:0007669"/>
    <property type="project" value="UniProtKB-KW"/>
</dbReference>
<dbReference type="CDD" id="cd00685">
    <property type="entry name" value="Trans_IPPS_HT"/>
    <property type="match status" value="1"/>
</dbReference>
<proteinExistence type="inferred from homology"/>
<evidence type="ECO:0000313" key="13">
    <source>
        <dbReference type="EMBL" id="KJF41373.1"/>
    </source>
</evidence>
<reference evidence="13" key="1">
    <citation type="submission" date="2015-02" db="EMBL/GenBank/DDBJ databases">
        <title>A novel member of the family Ruminococcaceae isolated from human feces.</title>
        <authorList>
            <person name="Shkoporov A.N."/>
            <person name="Chaplin A.V."/>
            <person name="Motuzova O.V."/>
            <person name="Kafarskaia L.I."/>
            <person name="Khokhlova E.V."/>
            <person name="Efimov B.A."/>
        </authorList>
    </citation>
    <scope>NUCLEOTIDE SEQUENCE [LARGE SCALE GENOMIC DNA]</scope>
    <source>
        <strain evidence="13">585-1</strain>
    </source>
</reference>
<dbReference type="RefSeq" id="WP_050004201.1">
    <property type="nucleotide sequence ID" value="NZ_JAYARQ010000228.1"/>
</dbReference>
<dbReference type="SFLD" id="SFLDG01017">
    <property type="entry name" value="Polyprenyl_Transferase_Like"/>
    <property type="match status" value="1"/>
</dbReference>
<comment type="similarity">
    <text evidence="2 12">Belongs to the FPP/GGPP synthase family.</text>
</comment>
<dbReference type="AlphaFoldDB" id="A0A0D8J6F4"/>
<keyword evidence="5 12" id="KW-0808">Transferase</keyword>
<evidence type="ECO:0000256" key="1">
    <source>
        <dbReference type="ARBA" id="ARBA00001946"/>
    </source>
</evidence>
<dbReference type="Proteomes" id="UP000032483">
    <property type="component" value="Unassembled WGS sequence"/>
</dbReference>
<dbReference type="Gene3D" id="1.10.600.10">
    <property type="entry name" value="Farnesyl Diphosphate Synthase"/>
    <property type="match status" value="1"/>
</dbReference>
<evidence type="ECO:0000256" key="3">
    <source>
        <dbReference type="ARBA" id="ARBA00012439"/>
    </source>
</evidence>